<protein>
    <submittedName>
        <fullName evidence="1">Uncharacterized protein</fullName>
    </submittedName>
</protein>
<dbReference type="AlphaFoldDB" id="A0A0E0JVL7"/>
<reference evidence="1" key="1">
    <citation type="submission" date="2015-04" db="UniProtKB">
        <authorList>
            <consortium name="EnsemblPlants"/>
        </authorList>
    </citation>
    <scope>IDENTIFICATION</scope>
</reference>
<reference evidence="1" key="2">
    <citation type="submission" date="2018-05" db="EMBL/GenBank/DDBJ databases">
        <title>OpunRS2 (Oryza punctata Reference Sequence Version 2).</title>
        <authorList>
            <person name="Zhang J."/>
            <person name="Kudrna D."/>
            <person name="Lee S."/>
            <person name="Talag J."/>
            <person name="Welchert J."/>
            <person name="Wing R.A."/>
        </authorList>
    </citation>
    <scope>NUCLEOTIDE SEQUENCE [LARGE SCALE GENOMIC DNA]</scope>
</reference>
<sequence length="195" mass="21375">MPSGGSSPVSYLILPPPSEASPLPPPQAFIGILSASSEPPPPSPLPLLQAIKQPFMGNISPFKSSPLQVLRESLPLVHHQSRSRNANIGPSYRWPWTRLTSAVALPKRLLGTRWASTTDATRLDVNILTLITLKLNDLQPFNYVINISVKQKLRTRFGPCFTSSGELIDALTYARANPLMRNVKIMGRGDSHMDS</sequence>
<name>A0A0E0JVL7_ORYPU</name>
<dbReference type="Gramene" id="OPUNC02G03240.1">
    <property type="protein sequence ID" value="OPUNC02G03240.1"/>
    <property type="gene ID" value="OPUNC02G03240"/>
</dbReference>
<proteinExistence type="predicted"/>
<organism evidence="1">
    <name type="scientific">Oryza punctata</name>
    <name type="common">Red rice</name>
    <dbReference type="NCBI Taxonomy" id="4537"/>
    <lineage>
        <taxon>Eukaryota</taxon>
        <taxon>Viridiplantae</taxon>
        <taxon>Streptophyta</taxon>
        <taxon>Embryophyta</taxon>
        <taxon>Tracheophyta</taxon>
        <taxon>Spermatophyta</taxon>
        <taxon>Magnoliopsida</taxon>
        <taxon>Liliopsida</taxon>
        <taxon>Poales</taxon>
        <taxon>Poaceae</taxon>
        <taxon>BOP clade</taxon>
        <taxon>Oryzoideae</taxon>
        <taxon>Oryzeae</taxon>
        <taxon>Oryzinae</taxon>
        <taxon>Oryza</taxon>
    </lineage>
</organism>
<dbReference type="Proteomes" id="UP000026962">
    <property type="component" value="Chromosome 2"/>
</dbReference>
<accession>A0A0E0JVL7</accession>
<evidence type="ECO:0000313" key="1">
    <source>
        <dbReference type="EnsemblPlants" id="OPUNC02G03240.1"/>
    </source>
</evidence>
<dbReference type="HOGENOM" id="CLU_1398370_0_0_1"/>
<keyword evidence="2" id="KW-1185">Reference proteome</keyword>
<dbReference type="EnsemblPlants" id="OPUNC02G03240.1">
    <property type="protein sequence ID" value="OPUNC02G03240.1"/>
    <property type="gene ID" value="OPUNC02G03240"/>
</dbReference>
<evidence type="ECO:0000313" key="2">
    <source>
        <dbReference type="Proteomes" id="UP000026962"/>
    </source>
</evidence>